<reference evidence="1 2" key="4">
    <citation type="journal article" date="2011" name="BMC Genomics">
        <title>RNA-Seq improves annotation of protein-coding genes in the cucumber genome.</title>
        <authorList>
            <person name="Li Z."/>
            <person name="Zhang Z."/>
            <person name="Yan P."/>
            <person name="Huang S."/>
            <person name="Fei Z."/>
            <person name="Lin K."/>
        </authorList>
    </citation>
    <scope>NUCLEOTIDE SEQUENCE [LARGE SCALE GENOMIC DNA]</scope>
    <source>
        <strain evidence="2">cv. 9930</strain>
    </source>
</reference>
<keyword evidence="2" id="KW-1185">Reference proteome</keyword>
<accession>A0A0A0K5E7</accession>
<evidence type="ECO:0000313" key="2">
    <source>
        <dbReference type="Proteomes" id="UP000029981"/>
    </source>
</evidence>
<sequence length="93" mass="10705">MLGTYRVSPLEIYNQVWIREKHKEAGNKLAKELEKLDSSINYGSKKASSKEGRLSSLSVMNCFLECKGVRCQMLRQEISDILILMETRRSSFC</sequence>
<proteinExistence type="predicted"/>
<reference evidence="1 2" key="1">
    <citation type="journal article" date="2009" name="Nat. Genet.">
        <title>The genome of the cucumber, Cucumis sativus L.</title>
        <authorList>
            <person name="Huang S."/>
            <person name="Li R."/>
            <person name="Zhang Z."/>
            <person name="Li L."/>
            <person name="Gu X."/>
            <person name="Fan W."/>
            <person name="Lucas W.J."/>
            <person name="Wang X."/>
            <person name="Xie B."/>
            <person name="Ni P."/>
            <person name="Ren Y."/>
            <person name="Zhu H."/>
            <person name="Li J."/>
            <person name="Lin K."/>
            <person name="Jin W."/>
            <person name="Fei Z."/>
            <person name="Li G."/>
            <person name="Staub J."/>
            <person name="Kilian A."/>
            <person name="van der Vossen E.A."/>
            <person name="Wu Y."/>
            <person name="Guo J."/>
            <person name="He J."/>
            <person name="Jia Z."/>
            <person name="Ren Y."/>
            <person name="Tian G."/>
            <person name="Lu Y."/>
            <person name="Ruan J."/>
            <person name="Qian W."/>
            <person name="Wang M."/>
            <person name="Huang Q."/>
            <person name="Li B."/>
            <person name="Xuan Z."/>
            <person name="Cao J."/>
            <person name="Asan"/>
            <person name="Wu Z."/>
            <person name="Zhang J."/>
            <person name="Cai Q."/>
            <person name="Bai Y."/>
            <person name="Zhao B."/>
            <person name="Han Y."/>
            <person name="Li Y."/>
            <person name="Li X."/>
            <person name="Wang S."/>
            <person name="Shi Q."/>
            <person name="Liu S."/>
            <person name="Cho W.K."/>
            <person name="Kim J.Y."/>
            <person name="Xu Y."/>
            <person name="Heller-Uszynska K."/>
            <person name="Miao H."/>
            <person name="Cheng Z."/>
            <person name="Zhang S."/>
            <person name="Wu J."/>
            <person name="Yang Y."/>
            <person name="Kang H."/>
            <person name="Li M."/>
            <person name="Liang H."/>
            <person name="Ren X."/>
            <person name="Shi Z."/>
            <person name="Wen M."/>
            <person name="Jian M."/>
            <person name="Yang H."/>
            <person name="Zhang G."/>
            <person name="Yang Z."/>
            <person name="Chen R."/>
            <person name="Liu S."/>
            <person name="Li J."/>
            <person name="Ma L."/>
            <person name="Liu H."/>
            <person name="Zhou Y."/>
            <person name="Zhao J."/>
            <person name="Fang X."/>
            <person name="Li G."/>
            <person name="Fang L."/>
            <person name="Li Y."/>
            <person name="Liu D."/>
            <person name="Zheng H."/>
            <person name="Zhang Y."/>
            <person name="Qin N."/>
            <person name="Li Z."/>
            <person name="Yang G."/>
            <person name="Yang S."/>
            <person name="Bolund L."/>
            <person name="Kristiansen K."/>
            <person name="Zheng H."/>
            <person name="Li S."/>
            <person name="Zhang X."/>
            <person name="Yang H."/>
            <person name="Wang J."/>
            <person name="Sun R."/>
            <person name="Zhang B."/>
            <person name="Jiang S."/>
            <person name="Wang J."/>
            <person name="Du Y."/>
            <person name="Li S."/>
        </authorList>
    </citation>
    <scope>NUCLEOTIDE SEQUENCE [LARGE SCALE GENOMIC DNA]</scope>
    <source>
        <strain evidence="2">cv. 9930</strain>
    </source>
</reference>
<protein>
    <submittedName>
        <fullName evidence="1">Uncharacterized protein</fullName>
    </submittedName>
</protein>
<evidence type="ECO:0000313" key="1">
    <source>
        <dbReference type="EMBL" id="KGN44935.1"/>
    </source>
</evidence>
<name>A0A0A0K5E7_CUCSA</name>
<dbReference type="Proteomes" id="UP000029981">
    <property type="component" value="Chromosome 7"/>
</dbReference>
<dbReference type="EMBL" id="CM002928">
    <property type="protein sequence ID" value="KGN44935.1"/>
    <property type="molecule type" value="Genomic_DNA"/>
</dbReference>
<reference evidence="1 2" key="2">
    <citation type="journal article" date="2009" name="PLoS ONE">
        <title>An integrated genetic and cytogenetic map of the cucumber genome.</title>
        <authorList>
            <person name="Ren Y."/>
            <person name="Zhang Z."/>
            <person name="Liu J."/>
            <person name="Staub J.E."/>
            <person name="Han Y."/>
            <person name="Cheng Z."/>
            <person name="Li X."/>
            <person name="Lu J."/>
            <person name="Miao H."/>
            <person name="Kang H."/>
            <person name="Xie B."/>
            <person name="Gu X."/>
            <person name="Wang X."/>
            <person name="Du Y."/>
            <person name="Jin W."/>
            <person name="Huang S."/>
        </authorList>
    </citation>
    <scope>NUCLEOTIDE SEQUENCE [LARGE SCALE GENOMIC DNA]</scope>
    <source>
        <strain evidence="2">cv. 9930</strain>
    </source>
</reference>
<dbReference type="AlphaFoldDB" id="A0A0A0K5E7"/>
<organism evidence="1 2">
    <name type="scientific">Cucumis sativus</name>
    <name type="common">Cucumber</name>
    <dbReference type="NCBI Taxonomy" id="3659"/>
    <lineage>
        <taxon>Eukaryota</taxon>
        <taxon>Viridiplantae</taxon>
        <taxon>Streptophyta</taxon>
        <taxon>Embryophyta</taxon>
        <taxon>Tracheophyta</taxon>
        <taxon>Spermatophyta</taxon>
        <taxon>Magnoliopsida</taxon>
        <taxon>eudicotyledons</taxon>
        <taxon>Gunneridae</taxon>
        <taxon>Pentapetalae</taxon>
        <taxon>rosids</taxon>
        <taxon>fabids</taxon>
        <taxon>Cucurbitales</taxon>
        <taxon>Cucurbitaceae</taxon>
        <taxon>Benincaseae</taxon>
        <taxon>Cucumis</taxon>
    </lineage>
</organism>
<reference evidence="1 2" key="3">
    <citation type="journal article" date="2010" name="BMC Genomics">
        <title>Transcriptome sequencing and comparative analysis of cucumber flowers with different sex types.</title>
        <authorList>
            <person name="Guo S."/>
            <person name="Zheng Y."/>
            <person name="Joung J.G."/>
            <person name="Liu S."/>
            <person name="Zhang Z."/>
            <person name="Crasta O.R."/>
            <person name="Sobral B.W."/>
            <person name="Xu Y."/>
            <person name="Huang S."/>
            <person name="Fei Z."/>
        </authorList>
    </citation>
    <scope>NUCLEOTIDE SEQUENCE [LARGE SCALE GENOMIC DNA]</scope>
    <source>
        <strain evidence="2">cv. 9930</strain>
    </source>
</reference>
<gene>
    <name evidence="1" type="ORF">Csa_7G396500</name>
</gene>
<dbReference type="Gramene" id="KGN44935">
    <property type="protein sequence ID" value="KGN44935"/>
    <property type="gene ID" value="Csa_7G396500"/>
</dbReference>